<dbReference type="SUPFAM" id="SSF52540">
    <property type="entry name" value="P-loop containing nucleoside triphosphate hydrolases"/>
    <property type="match status" value="2"/>
</dbReference>
<dbReference type="GO" id="GO:0006281">
    <property type="term" value="P:DNA repair"/>
    <property type="evidence" value="ECO:0007669"/>
    <property type="project" value="TreeGrafter"/>
</dbReference>
<dbReference type="EMBL" id="MN739022">
    <property type="protein sequence ID" value="QHT35529.1"/>
    <property type="molecule type" value="Genomic_DNA"/>
</dbReference>
<dbReference type="InterPro" id="IPR001650">
    <property type="entry name" value="Helicase_C-like"/>
</dbReference>
<dbReference type="SMART" id="SM00490">
    <property type="entry name" value="HELICc"/>
    <property type="match status" value="1"/>
</dbReference>
<keyword evidence="1" id="KW-0547">Nucleotide-binding</keyword>
<dbReference type="GO" id="GO:0004386">
    <property type="term" value="F:helicase activity"/>
    <property type="evidence" value="ECO:0007669"/>
    <property type="project" value="UniProtKB-KW"/>
</dbReference>
<proteinExistence type="predicted"/>
<keyword evidence="3" id="KW-0347">Helicase</keyword>
<dbReference type="GO" id="GO:0043596">
    <property type="term" value="C:nuclear replication fork"/>
    <property type="evidence" value="ECO:0007669"/>
    <property type="project" value="TreeGrafter"/>
</dbReference>
<dbReference type="PANTHER" id="PTHR45766:SF3">
    <property type="entry name" value="DNA ANNEALING HELICASE AND ENDONUCLEASE ZRANB3"/>
    <property type="match status" value="1"/>
</dbReference>
<dbReference type="CDD" id="cd18793">
    <property type="entry name" value="SF2_C_SNF"/>
    <property type="match status" value="1"/>
</dbReference>
<dbReference type="InterPro" id="IPR006935">
    <property type="entry name" value="Helicase/UvrB_N"/>
</dbReference>
<dbReference type="InterPro" id="IPR027417">
    <property type="entry name" value="P-loop_NTPase"/>
</dbReference>
<dbReference type="Gene3D" id="3.40.50.300">
    <property type="entry name" value="P-loop containing nucleotide triphosphate hydrolases"/>
    <property type="match status" value="2"/>
</dbReference>
<dbReference type="GO" id="GO:0016787">
    <property type="term" value="F:hydrolase activity"/>
    <property type="evidence" value="ECO:0007669"/>
    <property type="project" value="UniProtKB-KW"/>
</dbReference>
<dbReference type="PANTHER" id="PTHR45766">
    <property type="entry name" value="DNA ANNEALING HELICASE AND ENDONUCLEASE ZRANB3 FAMILY MEMBER"/>
    <property type="match status" value="1"/>
</dbReference>
<dbReference type="SMART" id="SM00487">
    <property type="entry name" value="DEXDc"/>
    <property type="match status" value="1"/>
</dbReference>
<dbReference type="GO" id="GO:0031297">
    <property type="term" value="P:replication fork processing"/>
    <property type="evidence" value="ECO:0007669"/>
    <property type="project" value="TreeGrafter"/>
</dbReference>
<feature type="domain" description="Helicase ATP-binding" evidence="5">
    <location>
        <begin position="65"/>
        <end position="280"/>
    </location>
</feature>
<evidence type="ECO:0000313" key="6">
    <source>
        <dbReference type="EMBL" id="QHT35529.1"/>
    </source>
</evidence>
<evidence type="ECO:0000259" key="5">
    <source>
        <dbReference type="PROSITE" id="PS51192"/>
    </source>
</evidence>
<keyword evidence="2" id="KW-0378">Hydrolase</keyword>
<dbReference type="GO" id="GO:0004520">
    <property type="term" value="F:DNA endonuclease activity"/>
    <property type="evidence" value="ECO:0007669"/>
    <property type="project" value="TreeGrafter"/>
</dbReference>
<evidence type="ECO:0000256" key="1">
    <source>
        <dbReference type="ARBA" id="ARBA00022741"/>
    </source>
</evidence>
<dbReference type="InterPro" id="IPR014001">
    <property type="entry name" value="Helicase_ATP-bd"/>
</dbReference>
<dbReference type="Pfam" id="PF00271">
    <property type="entry name" value="Helicase_C"/>
    <property type="match status" value="1"/>
</dbReference>
<dbReference type="InterPro" id="IPR049730">
    <property type="entry name" value="SNF2/RAD54-like_C"/>
</dbReference>
<accession>A0A6C0F4N1</accession>
<keyword evidence="4" id="KW-0067">ATP-binding</keyword>
<evidence type="ECO:0000256" key="4">
    <source>
        <dbReference type="ARBA" id="ARBA00022840"/>
    </source>
</evidence>
<reference evidence="6" key="1">
    <citation type="journal article" date="2020" name="Nature">
        <title>Giant virus diversity and host interactions through global metagenomics.</title>
        <authorList>
            <person name="Schulz F."/>
            <person name="Roux S."/>
            <person name="Paez-Espino D."/>
            <person name="Jungbluth S."/>
            <person name="Walsh D.A."/>
            <person name="Denef V.J."/>
            <person name="McMahon K.D."/>
            <person name="Konstantinidis K.T."/>
            <person name="Eloe-Fadrosh E.A."/>
            <person name="Kyrpides N.C."/>
            <person name="Woyke T."/>
        </authorList>
    </citation>
    <scope>NUCLEOTIDE SEQUENCE</scope>
    <source>
        <strain evidence="6">GVMAG-M-3300009180-45</strain>
    </source>
</reference>
<sequence length="883" mass="101491">MSQEYILPNRKAFSDAITRLFIKSDYRSKDKDPLDEEDKNIDLCTKRTGTGRELFPYQKIIRDYLKIETPYRGILVYHGLGSGKTCSSIAVAESLLTTNKVFVMVPASLEPNFREELQKCGDPIYAVENHWTVRQMSDTVRKAGKKLGISDAFMDKHNRIFVTAPSQEPNFESLATQDKAAIREQIKDILDQRFNFVRYNGLTRASIPEYTKEGMYDDSVVIVDEAHNLISRVINESEITSKLYDAIYHAKRCKIVLLSGTPIINSPNEIAYMMNLLRGPIERITIPFKTIPTWDEEKITKALRGLPEVDTIEFNTLKKQVMITRNPPQFRSTYNGEGDRIAVQYMKDMAYIPQAADWVASIKTKLETDVGGGEVATERVTTEEFQCLPTDYDEFANLFIDGLNVKNPMLFRRRIQGLVSYFKGADERLLPKRIELEDTLEKVPMSNEQFTRYLEVRWIEMKIDSKRGKSKLNENLSTFRVPTRLVCDYALPPDLTVKETEADAPSETKKPSKEDSDVVIKKLLAAPDRFLSEKGLETFSPKMLRILKNIKKSKDGNQFVYSQYRSLEGLGVLSAVLEHAGWQRYKLSHVANQWVEDPDMDDRPAYTFYTGEEKEEERDLTRQIFNGVYSKNFPASLKESVEKRGKKILNILMASASGAEGITLNNVRHVHIMEPHWTPARHDQVIGRAIRICSHATLPMEDRTVKVSFYISVFTQDQMKSAEYPNIVAIRRNDMTIKRYEGDPVETFMSTDEYLYETAFEKERIGQRMSLLLKESAIDCEIHRKLHSRERPQVSCMRFDTTATGEDLAFKPNIKNEDLDATVLRNTSKKHRRLQKVLIRGISLIIDPDTKEVFDGPAWDDHQRLIRMGMMVSSTSIRFLPPL</sequence>
<dbReference type="PROSITE" id="PS51192">
    <property type="entry name" value="HELICASE_ATP_BIND_1"/>
    <property type="match status" value="1"/>
</dbReference>
<name>A0A6C0F4N1_9ZZZZ</name>
<protein>
    <recommendedName>
        <fullName evidence="5">Helicase ATP-binding domain-containing protein</fullName>
    </recommendedName>
</protein>
<organism evidence="6">
    <name type="scientific">viral metagenome</name>
    <dbReference type="NCBI Taxonomy" id="1070528"/>
    <lineage>
        <taxon>unclassified sequences</taxon>
        <taxon>metagenomes</taxon>
        <taxon>organismal metagenomes</taxon>
    </lineage>
</organism>
<dbReference type="GO" id="GO:0003677">
    <property type="term" value="F:DNA binding"/>
    <property type="evidence" value="ECO:0007669"/>
    <property type="project" value="InterPro"/>
</dbReference>
<evidence type="ECO:0000256" key="3">
    <source>
        <dbReference type="ARBA" id="ARBA00022806"/>
    </source>
</evidence>
<dbReference type="GO" id="GO:0005524">
    <property type="term" value="F:ATP binding"/>
    <property type="evidence" value="ECO:0007669"/>
    <property type="project" value="UniProtKB-KW"/>
</dbReference>
<dbReference type="Pfam" id="PF04851">
    <property type="entry name" value="ResIII"/>
    <property type="match status" value="1"/>
</dbReference>
<dbReference type="AlphaFoldDB" id="A0A6C0F4N1"/>
<evidence type="ECO:0000256" key="2">
    <source>
        <dbReference type="ARBA" id="ARBA00022801"/>
    </source>
</evidence>